<dbReference type="STRING" id="551996.SAMN05192573_102158"/>
<dbReference type="AlphaFoldDB" id="A0A1G7R7V4"/>
<evidence type="ECO:0000313" key="3">
    <source>
        <dbReference type="Proteomes" id="UP000199705"/>
    </source>
</evidence>
<dbReference type="EMBL" id="FNCG01000002">
    <property type="protein sequence ID" value="SDG06807.1"/>
    <property type="molecule type" value="Genomic_DNA"/>
</dbReference>
<dbReference type="RefSeq" id="WP_091163075.1">
    <property type="nucleotide sequence ID" value="NZ_FNCG01000002.1"/>
</dbReference>
<accession>A0A1G7R7V4</accession>
<feature type="transmembrane region" description="Helical" evidence="1">
    <location>
        <begin position="7"/>
        <end position="25"/>
    </location>
</feature>
<protein>
    <recommendedName>
        <fullName evidence="4">DUF2975 domain-containing protein</fullName>
    </recommendedName>
</protein>
<reference evidence="3" key="1">
    <citation type="submission" date="2016-10" db="EMBL/GenBank/DDBJ databases">
        <authorList>
            <person name="Varghese N."/>
            <person name="Submissions S."/>
        </authorList>
    </citation>
    <scope>NUCLEOTIDE SEQUENCE [LARGE SCALE GENOMIC DNA]</scope>
    <source>
        <strain evidence="3">Gh-67</strain>
    </source>
</reference>
<feature type="transmembrane region" description="Helical" evidence="1">
    <location>
        <begin position="141"/>
        <end position="158"/>
    </location>
</feature>
<keyword evidence="1" id="KW-1133">Transmembrane helix</keyword>
<feature type="transmembrane region" description="Helical" evidence="1">
    <location>
        <begin position="178"/>
        <end position="198"/>
    </location>
</feature>
<keyword evidence="1" id="KW-0812">Transmembrane</keyword>
<organism evidence="2 3">
    <name type="scientific">Mucilaginibacter gossypii</name>
    <dbReference type="NCBI Taxonomy" id="551996"/>
    <lineage>
        <taxon>Bacteria</taxon>
        <taxon>Pseudomonadati</taxon>
        <taxon>Bacteroidota</taxon>
        <taxon>Sphingobacteriia</taxon>
        <taxon>Sphingobacteriales</taxon>
        <taxon>Sphingobacteriaceae</taxon>
        <taxon>Mucilaginibacter</taxon>
    </lineage>
</organism>
<dbReference type="Proteomes" id="UP000199705">
    <property type="component" value="Unassembled WGS sequence"/>
</dbReference>
<sequence length="215" mass="23989">MKKVRALQILVYIVFGLFVFQNMAADFWQGFKDGYNDGMGTIHGAKRYGPTLQVTIDGSFISQKNGGELKIGENYTLKNIIINSDIVVNNDNISVSWPLNAVETGLILITTVIVIRIAYLINKVIVNIVEGTLFEQRCIRLIKSTGMLLLLFTLTDYIGQQVSYQVLIAKLHVPLKIINTSAFNFGTLVFAILIFILAEAFKQGARLKEEQALTI</sequence>
<dbReference type="InterPro" id="IPR021354">
    <property type="entry name" value="DUF2975"/>
</dbReference>
<name>A0A1G7R7V4_9SPHI</name>
<keyword evidence="1" id="KW-0472">Membrane</keyword>
<keyword evidence="3" id="KW-1185">Reference proteome</keyword>
<proteinExistence type="predicted"/>
<dbReference type="Pfam" id="PF11188">
    <property type="entry name" value="DUF2975"/>
    <property type="match status" value="1"/>
</dbReference>
<evidence type="ECO:0000313" key="2">
    <source>
        <dbReference type="EMBL" id="SDG06807.1"/>
    </source>
</evidence>
<evidence type="ECO:0008006" key="4">
    <source>
        <dbReference type="Google" id="ProtNLM"/>
    </source>
</evidence>
<gene>
    <name evidence="2" type="ORF">SAMN05192573_102158</name>
</gene>
<feature type="transmembrane region" description="Helical" evidence="1">
    <location>
        <begin position="106"/>
        <end position="129"/>
    </location>
</feature>
<evidence type="ECO:0000256" key="1">
    <source>
        <dbReference type="SAM" id="Phobius"/>
    </source>
</evidence>